<protein>
    <submittedName>
        <fullName evidence="3">Unannotated protein</fullName>
    </submittedName>
</protein>
<evidence type="ECO:0000313" key="3">
    <source>
        <dbReference type="EMBL" id="CAB4575288.1"/>
    </source>
</evidence>
<gene>
    <name evidence="3" type="ORF">UFOPK1762_00102</name>
</gene>
<reference evidence="3" key="1">
    <citation type="submission" date="2020-05" db="EMBL/GenBank/DDBJ databases">
        <authorList>
            <person name="Chiriac C."/>
            <person name="Salcher M."/>
            <person name="Ghai R."/>
            <person name="Kavagutti S V."/>
        </authorList>
    </citation>
    <scope>NUCLEOTIDE SEQUENCE</scope>
</reference>
<dbReference type="EMBL" id="CAEZTY010000002">
    <property type="protein sequence ID" value="CAB4575288.1"/>
    <property type="molecule type" value="Genomic_DNA"/>
</dbReference>
<name>A0A6J6EQY4_9ZZZZ</name>
<evidence type="ECO:0000259" key="2">
    <source>
        <dbReference type="Pfam" id="PF13649"/>
    </source>
</evidence>
<feature type="domain" description="Methyltransferase" evidence="2">
    <location>
        <begin position="49"/>
        <end position="148"/>
    </location>
</feature>
<dbReference type="InterPro" id="IPR041698">
    <property type="entry name" value="Methyltransf_25"/>
</dbReference>
<dbReference type="CDD" id="cd02440">
    <property type="entry name" value="AdoMet_MTases"/>
    <property type="match status" value="1"/>
</dbReference>
<sequence>MKPPRSEAAKRTLELWRDLPRSARLHTNIRWWTAPFEALEVQVPRSGNILEVGCGHGVFTTFLAVSSVERRVVGIDIDAEKIGLAKQSVLGLRDGEANLSFDHRASGDVPFIDGGWDAIVFADVLYLLPPKARTALLAECVKALSTNGVLVVKEVDTAPKFKAQIAQFQEFLATKVLRITDGDALDFPSAAELEALLVSDGLETRVARLDKGYFHPHCVVVGRKTQT</sequence>
<proteinExistence type="predicted"/>
<dbReference type="Pfam" id="PF13649">
    <property type="entry name" value="Methyltransf_25"/>
    <property type="match status" value="1"/>
</dbReference>
<evidence type="ECO:0000256" key="1">
    <source>
        <dbReference type="ARBA" id="ARBA00022679"/>
    </source>
</evidence>
<dbReference type="GO" id="GO:0016740">
    <property type="term" value="F:transferase activity"/>
    <property type="evidence" value="ECO:0007669"/>
    <property type="project" value="UniProtKB-KW"/>
</dbReference>
<dbReference type="PANTHER" id="PTHR43861">
    <property type="entry name" value="TRANS-ACONITATE 2-METHYLTRANSFERASE-RELATED"/>
    <property type="match status" value="1"/>
</dbReference>
<dbReference type="AlphaFoldDB" id="A0A6J6EQY4"/>
<dbReference type="Gene3D" id="3.40.50.150">
    <property type="entry name" value="Vaccinia Virus protein VP39"/>
    <property type="match status" value="1"/>
</dbReference>
<organism evidence="3">
    <name type="scientific">freshwater metagenome</name>
    <dbReference type="NCBI Taxonomy" id="449393"/>
    <lineage>
        <taxon>unclassified sequences</taxon>
        <taxon>metagenomes</taxon>
        <taxon>ecological metagenomes</taxon>
    </lineage>
</organism>
<accession>A0A6J6EQY4</accession>
<dbReference type="InterPro" id="IPR029063">
    <property type="entry name" value="SAM-dependent_MTases_sf"/>
</dbReference>
<dbReference type="SUPFAM" id="SSF53335">
    <property type="entry name" value="S-adenosyl-L-methionine-dependent methyltransferases"/>
    <property type="match status" value="1"/>
</dbReference>
<keyword evidence="1" id="KW-0808">Transferase</keyword>